<comment type="caution">
    <text evidence="3">The sequence shown here is derived from an EMBL/GenBank/DDBJ whole genome shotgun (WGS) entry which is preliminary data.</text>
</comment>
<accession>A0A2N3U983</accession>
<dbReference type="Proteomes" id="UP000233782">
    <property type="component" value="Unassembled WGS sequence"/>
</dbReference>
<feature type="chain" id="PRO_5014742740" description="Collagen triple helix repeat protein" evidence="2">
    <location>
        <begin position="24"/>
        <end position="260"/>
    </location>
</feature>
<feature type="region of interest" description="Disordered" evidence="1">
    <location>
        <begin position="150"/>
        <end position="172"/>
    </location>
</feature>
<evidence type="ECO:0000256" key="2">
    <source>
        <dbReference type="SAM" id="SignalP"/>
    </source>
</evidence>
<feature type="region of interest" description="Disordered" evidence="1">
    <location>
        <begin position="216"/>
        <end position="236"/>
    </location>
</feature>
<dbReference type="AlphaFoldDB" id="A0A2N3U983"/>
<evidence type="ECO:0000313" key="4">
    <source>
        <dbReference type="Proteomes" id="UP000233782"/>
    </source>
</evidence>
<evidence type="ECO:0008006" key="5">
    <source>
        <dbReference type="Google" id="ProtNLM"/>
    </source>
</evidence>
<feature type="compositionally biased region" description="Gly residues" evidence="1">
    <location>
        <begin position="219"/>
        <end position="231"/>
    </location>
</feature>
<dbReference type="EMBL" id="PJMU01000003">
    <property type="protein sequence ID" value="PKV63302.1"/>
    <property type="molecule type" value="Genomic_DNA"/>
</dbReference>
<feature type="compositionally biased region" description="Low complexity" evidence="1">
    <location>
        <begin position="151"/>
        <end position="172"/>
    </location>
</feature>
<sequence length="260" mass="26643">MPKTLLIPIASALLALSFSTTFAQQRPLSKLVVAKGETYVAGPDNIILVDTLIMQDRATIKFDPSQYGVLEAKVAYIGQKCLISSKGTNGSKGNRENAGSNGANGGDLTVSVHLAALGSLIIDTSGGDGGRGADGNNGAAGIKDRHETRTVTDPVTKQTTTTTVLVPGQPGTAGSDATMGGSGGNGGNLTLQYSTGGFIPIFNNEAVKKNSIRIHTTGGRQGQSGQPGKGGFQRADGGIKFSEIIPSSEGKIMLINRDAL</sequence>
<evidence type="ECO:0000313" key="3">
    <source>
        <dbReference type="EMBL" id="PKV63302.1"/>
    </source>
</evidence>
<keyword evidence="2" id="KW-0732">Signal</keyword>
<protein>
    <recommendedName>
        <fullName evidence="5">Collagen triple helix repeat protein</fullName>
    </recommendedName>
</protein>
<dbReference type="OrthoDB" id="853465at2"/>
<proteinExistence type="predicted"/>
<organism evidence="3 4">
    <name type="scientific">Pontibacter ramchanderi</name>
    <dbReference type="NCBI Taxonomy" id="1179743"/>
    <lineage>
        <taxon>Bacteria</taxon>
        <taxon>Pseudomonadati</taxon>
        <taxon>Bacteroidota</taxon>
        <taxon>Cytophagia</taxon>
        <taxon>Cytophagales</taxon>
        <taxon>Hymenobacteraceae</taxon>
        <taxon>Pontibacter</taxon>
    </lineage>
</organism>
<keyword evidence="4" id="KW-1185">Reference proteome</keyword>
<evidence type="ECO:0000256" key="1">
    <source>
        <dbReference type="SAM" id="MobiDB-lite"/>
    </source>
</evidence>
<name>A0A2N3U983_9BACT</name>
<feature type="signal peptide" evidence="2">
    <location>
        <begin position="1"/>
        <end position="23"/>
    </location>
</feature>
<reference evidence="3 4" key="1">
    <citation type="submission" date="2017-12" db="EMBL/GenBank/DDBJ databases">
        <title>Genomic Encyclopedia of Type Strains, Phase III (KMG-III): the genomes of soil and plant-associated and newly described type strains.</title>
        <authorList>
            <person name="Whitman W."/>
        </authorList>
    </citation>
    <scope>NUCLEOTIDE SEQUENCE [LARGE SCALE GENOMIC DNA]</scope>
    <source>
        <strain evidence="3 4">LP43</strain>
    </source>
</reference>
<gene>
    <name evidence="3" type="ORF">BD749_3142</name>
</gene>
<dbReference type="RefSeq" id="WP_101445967.1">
    <property type="nucleotide sequence ID" value="NZ_PJMU01000003.1"/>
</dbReference>